<dbReference type="InParanoid" id="A0A1Q6DSD4"/>
<dbReference type="GO" id="GO:0006094">
    <property type="term" value="P:gluconeogenesis"/>
    <property type="evidence" value="ECO:0007669"/>
    <property type="project" value="InterPro"/>
</dbReference>
<evidence type="ECO:0000256" key="5">
    <source>
        <dbReference type="HAMAP-Rule" id="MF_01908"/>
    </source>
</evidence>
<proteinExistence type="inferred from homology"/>
<dbReference type="EC" id="6.5.1.9" evidence="5"/>
<keyword evidence="2 5" id="KW-0436">Ligase</keyword>
<name>A0A1Q6DSD4_METT1</name>
<dbReference type="InterPro" id="IPR016557">
    <property type="entry name" value="Cyc_diphosphoglycerate_synth"/>
</dbReference>
<sequence>MIDKKLFRSVHLDDLQFKGFNGKRVLCLVDGDHYPPVVKWTIEELEKSGGKVVALVFLGGTEKIRVSSKDLKDIFDLRVYLRKSRLDDSISFLVEALEEENPDIVLDLSDEPIVDYWKRFKIGSRVLEMGIDYIGSDFWFKPPVEDEVLNKPSISVIGTGKRIGKTAIGVTVARLVKEELFDPVVLCMGRGGPPEPEVIDPEKIDLEVDTLIDVAERGRHAASDYWEDALLSQVSTIGCRRCGGGMAGNPFSSNVLEGGGIANELSQDFVITEGSGPTFPPVKTDKKIVVIGAKQPLEKILSFFGEYRIRVADLAIITMCEKPYVDDEKIEKIEKGILKINPDLDVVKTVFRPQPLDEVARRDVFVATTASDQSNKSIKAYLEEEYGCRVKEISNNLSNRIKLKKDLNRSISSCDILLTEIKAASIDVAAKKAKKEGLEIVFLHNRPVPVDGSIDELNEAILSLCKKAHKSFRRGEN</sequence>
<keyword evidence="4 5" id="KW-0067">ATP-binding</keyword>
<evidence type="ECO:0000256" key="1">
    <source>
        <dbReference type="ARBA" id="ARBA00022490"/>
    </source>
</evidence>
<dbReference type="GO" id="GO:0005524">
    <property type="term" value="F:ATP binding"/>
    <property type="evidence" value="ECO:0007669"/>
    <property type="project" value="UniProtKB-KW"/>
</dbReference>
<dbReference type="STRING" id="1903181.BTN85_1927"/>
<evidence type="ECO:0000256" key="4">
    <source>
        <dbReference type="ARBA" id="ARBA00022840"/>
    </source>
</evidence>
<dbReference type="GO" id="GO:0016874">
    <property type="term" value="F:ligase activity"/>
    <property type="evidence" value="ECO:0007669"/>
    <property type="project" value="UniProtKB-UniRule"/>
</dbReference>
<comment type="catalytic activity">
    <reaction evidence="5">
        <text>(2R)-2,3-bisphosphoglycerate + ATP + H(+) = cyclic (2R)-2,3-bisphosphoglycerate + ADP + phosphate</text>
        <dbReference type="Rhea" id="RHEA:42412"/>
        <dbReference type="ChEBI" id="CHEBI:15378"/>
        <dbReference type="ChEBI" id="CHEBI:30616"/>
        <dbReference type="ChEBI" id="CHEBI:43474"/>
        <dbReference type="ChEBI" id="CHEBI:58248"/>
        <dbReference type="ChEBI" id="CHEBI:79081"/>
        <dbReference type="ChEBI" id="CHEBI:456216"/>
        <dbReference type="EC" id="6.5.1.9"/>
    </reaction>
</comment>
<dbReference type="EMBL" id="MSDW01000002">
    <property type="protein sequence ID" value="OKY77279.1"/>
    <property type="molecule type" value="Genomic_DNA"/>
</dbReference>
<gene>
    <name evidence="5" type="primary">cpgS</name>
    <name evidence="6" type="ORF">BTN85_1927</name>
</gene>
<evidence type="ECO:0000256" key="2">
    <source>
        <dbReference type="ARBA" id="ARBA00022598"/>
    </source>
</evidence>
<dbReference type="Proteomes" id="UP000185744">
    <property type="component" value="Unassembled WGS sequence"/>
</dbReference>
<comment type="similarity">
    <text evidence="5">Belongs to the cyclic 2,3-diphosphoglycerate synthetase family.</text>
</comment>
<evidence type="ECO:0000313" key="7">
    <source>
        <dbReference type="Proteomes" id="UP000185744"/>
    </source>
</evidence>
<dbReference type="GO" id="GO:0036356">
    <property type="term" value="F:cyclic 2,3-diphosphoglycerate synthetase activity"/>
    <property type="evidence" value="ECO:0007669"/>
    <property type="project" value="InterPro"/>
</dbReference>
<dbReference type="AlphaFoldDB" id="A0A1Q6DSD4"/>
<keyword evidence="3 5" id="KW-0547">Nucleotide-binding</keyword>
<keyword evidence="7" id="KW-1185">Reference proteome</keyword>
<reference evidence="6" key="1">
    <citation type="submission" date="2016-12" db="EMBL/GenBank/DDBJ databases">
        <title>Discovery of methanogenic haloarchaea.</title>
        <authorList>
            <person name="Sorokin D.Y."/>
            <person name="Makarova K.S."/>
            <person name="Abbas B."/>
            <person name="Ferrer M."/>
            <person name="Golyshin P.N."/>
        </authorList>
    </citation>
    <scope>NUCLEOTIDE SEQUENCE [LARGE SCALE GENOMIC DNA]</scope>
    <source>
        <strain evidence="6">HMET1</strain>
    </source>
</reference>
<dbReference type="HAMAP" id="MF_01908">
    <property type="entry name" value="Cyc_PG_syn"/>
    <property type="match status" value="1"/>
</dbReference>
<comment type="function">
    <text evidence="5">Catalyzes the formation of cyclic 2,3-diphosphoglycerate (cDPG) by formation of an intramolecular phosphoanhydride bond at the expense of ATP.</text>
</comment>
<evidence type="ECO:0000256" key="3">
    <source>
        <dbReference type="ARBA" id="ARBA00022741"/>
    </source>
</evidence>
<protein>
    <recommendedName>
        <fullName evidence="5">Cyclic 2,3-diphosphoglycerate synthetase</fullName>
        <shortName evidence="5">cDPGS</shortName>
        <ecNumber evidence="5">6.5.1.9</ecNumber>
    </recommendedName>
</protein>
<accession>A0A1Q6DSD4</accession>
<organism evidence="6 7">
    <name type="scientific">Methanohalarchaeum thermophilum</name>
    <dbReference type="NCBI Taxonomy" id="1903181"/>
    <lineage>
        <taxon>Archaea</taxon>
        <taxon>Methanobacteriati</taxon>
        <taxon>Methanobacteriota</taxon>
        <taxon>Methanonatronarchaeia</taxon>
        <taxon>Methanonatronarchaeales</taxon>
        <taxon>Methanonatronarchaeaceae</taxon>
        <taxon>Candidatus Methanohalarchaeum</taxon>
    </lineage>
</organism>
<dbReference type="PIRSF" id="PIRSF009445">
    <property type="entry name" value="Cyc_PG_syn"/>
    <property type="match status" value="1"/>
</dbReference>
<evidence type="ECO:0000313" key="6">
    <source>
        <dbReference type="EMBL" id="OKY77279.1"/>
    </source>
</evidence>
<comment type="subcellular location">
    <subcellularLocation>
        <location evidence="5">Cytoplasm</location>
    </subcellularLocation>
</comment>
<dbReference type="GO" id="GO:0005737">
    <property type="term" value="C:cytoplasm"/>
    <property type="evidence" value="ECO:0007669"/>
    <property type="project" value="UniProtKB-SubCell"/>
</dbReference>
<keyword evidence="1 5" id="KW-0963">Cytoplasm</keyword>
<comment type="caution">
    <text evidence="6">The sequence shown here is derived from an EMBL/GenBank/DDBJ whole genome shotgun (WGS) entry which is preliminary data.</text>
</comment>